<dbReference type="RefSeq" id="WP_184098195.1">
    <property type="nucleotide sequence ID" value="NZ_JACHHN010000002.1"/>
</dbReference>
<dbReference type="GO" id="GO:0005829">
    <property type="term" value="C:cytosol"/>
    <property type="evidence" value="ECO:0007669"/>
    <property type="project" value="TreeGrafter"/>
</dbReference>
<keyword evidence="5" id="KW-0119">Carbohydrate metabolism</keyword>
<dbReference type="InterPro" id="IPR023750">
    <property type="entry name" value="RbsD-like_sf"/>
</dbReference>
<keyword evidence="7" id="KW-1185">Reference proteome</keyword>
<sequence>MKKTRLLNSAVSRVIAALGHGDMILIADAGMPTPLHAPDVEIIDLALTAGTPTFAQVLEVVLSEMQVQSHVVAQEMLDGQLAPLTALNQSASLTGERQVVSHDALKGMTHHARAFIRTGECTPYANVMLVAGVTF</sequence>
<evidence type="ECO:0000256" key="4">
    <source>
        <dbReference type="ARBA" id="ARBA00023235"/>
    </source>
</evidence>
<evidence type="ECO:0000313" key="6">
    <source>
        <dbReference type="EMBL" id="MBB5190274.1"/>
    </source>
</evidence>
<dbReference type="GO" id="GO:0019303">
    <property type="term" value="P:D-ribose catabolic process"/>
    <property type="evidence" value="ECO:0007669"/>
    <property type="project" value="TreeGrafter"/>
</dbReference>
<keyword evidence="4 6" id="KW-0413">Isomerase</keyword>
<accession>A0A840RCH3</accession>
<dbReference type="Proteomes" id="UP000543030">
    <property type="component" value="Unassembled WGS sequence"/>
</dbReference>
<dbReference type="AlphaFoldDB" id="A0A840RCH3"/>
<dbReference type="GO" id="GO:0016872">
    <property type="term" value="F:intramolecular lyase activity"/>
    <property type="evidence" value="ECO:0007669"/>
    <property type="project" value="InterPro"/>
</dbReference>
<dbReference type="EMBL" id="JACHHN010000002">
    <property type="protein sequence ID" value="MBB5190274.1"/>
    <property type="molecule type" value="Genomic_DNA"/>
</dbReference>
<dbReference type="SUPFAM" id="SSF102546">
    <property type="entry name" value="RbsD-like"/>
    <property type="match status" value="1"/>
</dbReference>
<evidence type="ECO:0000256" key="2">
    <source>
        <dbReference type="ARBA" id="ARBA00012862"/>
    </source>
</evidence>
<keyword evidence="3" id="KW-0963">Cytoplasm</keyword>
<protein>
    <recommendedName>
        <fullName evidence="2">D-ribose pyranase</fullName>
        <ecNumber evidence="2">5.4.99.62</ecNumber>
    </recommendedName>
</protein>
<dbReference type="PANTHER" id="PTHR37831">
    <property type="entry name" value="D-RIBOSE PYRANASE"/>
    <property type="match status" value="1"/>
</dbReference>
<organism evidence="6 7">
    <name type="scientific">Silvimonas terrae</name>
    <dbReference type="NCBI Taxonomy" id="300266"/>
    <lineage>
        <taxon>Bacteria</taxon>
        <taxon>Pseudomonadati</taxon>
        <taxon>Pseudomonadota</taxon>
        <taxon>Betaproteobacteria</taxon>
        <taxon>Neisseriales</taxon>
        <taxon>Chitinibacteraceae</taxon>
        <taxon>Silvimonas</taxon>
    </lineage>
</organism>
<comment type="caution">
    <text evidence="6">The sequence shown here is derived from an EMBL/GenBank/DDBJ whole genome shotgun (WGS) entry which is preliminary data.</text>
</comment>
<dbReference type="NCBIfam" id="NF008761">
    <property type="entry name" value="PRK11797.1"/>
    <property type="match status" value="1"/>
</dbReference>
<comment type="catalytic activity">
    <reaction evidence="1">
        <text>beta-D-ribopyranose = beta-D-ribofuranose</text>
        <dbReference type="Rhea" id="RHEA:25432"/>
        <dbReference type="ChEBI" id="CHEBI:27476"/>
        <dbReference type="ChEBI" id="CHEBI:47002"/>
        <dbReference type="EC" id="5.4.99.62"/>
    </reaction>
</comment>
<gene>
    <name evidence="6" type="ORF">HNQ50_000996</name>
</gene>
<dbReference type="InterPro" id="IPR023064">
    <property type="entry name" value="D-ribose_pyranase"/>
</dbReference>
<name>A0A840RCH3_9NEIS</name>
<evidence type="ECO:0000256" key="5">
    <source>
        <dbReference type="ARBA" id="ARBA00023277"/>
    </source>
</evidence>
<dbReference type="InterPro" id="IPR007721">
    <property type="entry name" value="RbsD_FucU"/>
</dbReference>
<dbReference type="EC" id="5.4.99.62" evidence="2"/>
<dbReference type="Pfam" id="PF05025">
    <property type="entry name" value="RbsD_FucU"/>
    <property type="match status" value="1"/>
</dbReference>
<proteinExistence type="predicted"/>
<dbReference type="GO" id="GO:0062193">
    <property type="term" value="F:D-ribose pyranase activity"/>
    <property type="evidence" value="ECO:0007669"/>
    <property type="project" value="UniProtKB-EC"/>
</dbReference>
<evidence type="ECO:0000256" key="1">
    <source>
        <dbReference type="ARBA" id="ARBA00000223"/>
    </source>
</evidence>
<dbReference type="GO" id="GO:0048029">
    <property type="term" value="F:monosaccharide binding"/>
    <property type="evidence" value="ECO:0007669"/>
    <property type="project" value="InterPro"/>
</dbReference>
<evidence type="ECO:0000313" key="7">
    <source>
        <dbReference type="Proteomes" id="UP000543030"/>
    </source>
</evidence>
<dbReference type="PANTHER" id="PTHR37831:SF1">
    <property type="entry name" value="D-RIBOSE PYRANASE"/>
    <property type="match status" value="1"/>
</dbReference>
<evidence type="ECO:0000256" key="3">
    <source>
        <dbReference type="ARBA" id="ARBA00022490"/>
    </source>
</evidence>
<dbReference type="Gene3D" id="3.40.1650.10">
    <property type="entry name" value="RbsD-like domain"/>
    <property type="match status" value="1"/>
</dbReference>
<reference evidence="6 7" key="1">
    <citation type="submission" date="2020-08" db="EMBL/GenBank/DDBJ databases">
        <title>Genomic Encyclopedia of Type Strains, Phase IV (KMG-IV): sequencing the most valuable type-strain genomes for metagenomic binning, comparative biology and taxonomic classification.</title>
        <authorList>
            <person name="Goeker M."/>
        </authorList>
    </citation>
    <scope>NUCLEOTIDE SEQUENCE [LARGE SCALE GENOMIC DNA]</scope>
    <source>
        <strain evidence="6 7">DSM 18233</strain>
    </source>
</reference>